<dbReference type="InterPro" id="IPR010264">
    <property type="entry name" value="Self-incomp_S1"/>
</dbReference>
<evidence type="ECO:0000256" key="3">
    <source>
        <dbReference type="ARBA" id="ARBA00022471"/>
    </source>
</evidence>
<keyword evidence="3" id="KW-0713">Self-incompatibility</keyword>
<name>A0A9I9EBP9_CUCME</name>
<evidence type="ECO:0000256" key="5">
    <source>
        <dbReference type="ARBA" id="ARBA00022729"/>
    </source>
</evidence>
<dbReference type="Pfam" id="PF05938">
    <property type="entry name" value="Self-incomp_S1"/>
    <property type="match status" value="1"/>
</dbReference>
<dbReference type="AlphaFoldDB" id="A0A9I9EBP9"/>
<keyword evidence="4" id="KW-0964">Secreted</keyword>
<evidence type="ECO:0000256" key="4">
    <source>
        <dbReference type="ARBA" id="ARBA00022525"/>
    </source>
</evidence>
<dbReference type="Gramene" id="MELO3C031361.2.1">
    <property type="protein sequence ID" value="MELO3C031361.2.1"/>
    <property type="gene ID" value="MELO3C031361.2"/>
</dbReference>
<dbReference type="GO" id="GO:0060320">
    <property type="term" value="P:rejection of self pollen"/>
    <property type="evidence" value="ECO:0007669"/>
    <property type="project" value="UniProtKB-KW"/>
</dbReference>
<protein>
    <submittedName>
        <fullName evidence="6">Uncharacterized protein</fullName>
    </submittedName>
</protein>
<proteinExistence type="inferred from homology"/>
<comment type="similarity">
    <text evidence="2">Belongs to the plant self-incompatibility (S1) protein family.</text>
</comment>
<dbReference type="GO" id="GO:0005576">
    <property type="term" value="C:extracellular region"/>
    <property type="evidence" value="ECO:0007669"/>
    <property type="project" value="UniProtKB-SubCell"/>
</dbReference>
<keyword evidence="5" id="KW-0732">Signal</keyword>
<organism evidence="6">
    <name type="scientific">Cucumis melo</name>
    <name type="common">Muskmelon</name>
    <dbReference type="NCBI Taxonomy" id="3656"/>
    <lineage>
        <taxon>Eukaryota</taxon>
        <taxon>Viridiplantae</taxon>
        <taxon>Streptophyta</taxon>
        <taxon>Embryophyta</taxon>
        <taxon>Tracheophyta</taxon>
        <taxon>Spermatophyta</taxon>
        <taxon>Magnoliopsida</taxon>
        <taxon>eudicotyledons</taxon>
        <taxon>Gunneridae</taxon>
        <taxon>Pentapetalae</taxon>
        <taxon>rosids</taxon>
        <taxon>fabids</taxon>
        <taxon>Cucurbitales</taxon>
        <taxon>Cucurbitaceae</taxon>
        <taxon>Benincaseae</taxon>
        <taxon>Cucumis</taxon>
    </lineage>
</organism>
<comment type="subcellular location">
    <subcellularLocation>
        <location evidence="1">Secreted</location>
    </subcellularLocation>
</comment>
<evidence type="ECO:0000256" key="2">
    <source>
        <dbReference type="ARBA" id="ARBA00005581"/>
    </source>
</evidence>
<accession>A0A9I9EBP9</accession>
<sequence>MGSQIARVRERASSWVLLYKTLMGSKGKGRGKLASDREGSVKCHMRTQFCLRVWLVRFSRETIEIFRVLLKIIKKRQIVGCLFVVILCRRVERPNIWGTTLFYCVFEWVKGEPHYFTIYDFKRDGKTCINCRWLVYASGPCLQHSETSFTCFPWNKNASELKY</sequence>
<reference evidence="6" key="1">
    <citation type="submission" date="2023-03" db="UniProtKB">
        <authorList>
            <consortium name="EnsemblPlants"/>
        </authorList>
    </citation>
    <scope>IDENTIFICATION</scope>
</reference>
<dbReference type="EnsemblPlants" id="MELO3C031361.2.1">
    <property type="protein sequence ID" value="MELO3C031361.2.1"/>
    <property type="gene ID" value="MELO3C031361.2"/>
</dbReference>
<evidence type="ECO:0000256" key="1">
    <source>
        <dbReference type="ARBA" id="ARBA00004613"/>
    </source>
</evidence>
<evidence type="ECO:0000313" key="6">
    <source>
        <dbReference type="EnsemblPlants" id="MELO3C031361.2.1"/>
    </source>
</evidence>